<gene>
    <name evidence="7" type="ordered locus">Metev_2188</name>
</gene>
<reference evidence="7 8" key="1">
    <citation type="submission" date="2010-06" db="EMBL/GenBank/DDBJ databases">
        <title>Complete sequence chromosome of Methanohalobium evestigatum Z-7303.</title>
        <authorList>
            <consortium name="US DOE Joint Genome Institute"/>
            <person name="Lucas S."/>
            <person name="Copeland A."/>
            <person name="Lapidus A."/>
            <person name="Cheng J.-F."/>
            <person name="Bruce D."/>
            <person name="Goodwin L."/>
            <person name="Pitluck S."/>
            <person name="Saunders E."/>
            <person name="Detter J.C."/>
            <person name="Han C."/>
            <person name="Tapia R."/>
            <person name="Land M."/>
            <person name="Hauser L."/>
            <person name="Kyrpides N."/>
            <person name="Mikhailova N."/>
            <person name="Sieprawska-Lupa M."/>
            <person name="Whitman W.B."/>
            <person name="Anderson I."/>
            <person name="Woyke T."/>
        </authorList>
    </citation>
    <scope>NUCLEOTIDE SEQUENCE [LARGE SCALE GENOMIC DNA]</scope>
    <source>
        <strain evidence="8">ATCC BAA-1072 / DSM 3721 / NBRC 107634 / OCM 161 / Z-7303</strain>
    </source>
</reference>
<evidence type="ECO:0000256" key="5">
    <source>
        <dbReference type="ARBA" id="ARBA00023136"/>
    </source>
</evidence>
<keyword evidence="2" id="KW-1003">Cell membrane</keyword>
<organism evidence="7 8">
    <name type="scientific">Methanohalobium evestigatum (strain ATCC BAA-1072 / DSM 3721 / NBRC 107634 / OCM 161 / Z-7303)</name>
    <dbReference type="NCBI Taxonomy" id="644295"/>
    <lineage>
        <taxon>Archaea</taxon>
        <taxon>Methanobacteriati</taxon>
        <taxon>Methanobacteriota</taxon>
        <taxon>Stenosarchaea group</taxon>
        <taxon>Methanomicrobia</taxon>
        <taxon>Methanosarcinales</taxon>
        <taxon>Methanosarcinaceae</taxon>
        <taxon>Methanohalobium</taxon>
    </lineage>
</organism>
<dbReference type="HOGENOM" id="CLU_056469_5_0_2"/>
<dbReference type="InterPro" id="IPR003339">
    <property type="entry name" value="ABC/ECF_trnsptr_transmembrane"/>
</dbReference>
<dbReference type="Pfam" id="PF02361">
    <property type="entry name" value="CbiQ"/>
    <property type="match status" value="1"/>
</dbReference>
<dbReference type="KEGG" id="mev:Metev_2188"/>
<feature type="transmembrane region" description="Helical" evidence="6">
    <location>
        <begin position="23"/>
        <end position="56"/>
    </location>
</feature>
<proteinExistence type="predicted"/>
<feature type="transmembrane region" description="Helical" evidence="6">
    <location>
        <begin position="120"/>
        <end position="142"/>
    </location>
</feature>
<dbReference type="AlphaFoldDB" id="D7EAL5"/>
<dbReference type="InterPro" id="IPR052770">
    <property type="entry name" value="Cobalt_transport_CbiQ"/>
</dbReference>
<keyword evidence="4 6" id="KW-1133">Transmembrane helix</keyword>
<dbReference type="InterPro" id="IPR012809">
    <property type="entry name" value="ECF_CbiQ"/>
</dbReference>
<evidence type="ECO:0000313" key="8">
    <source>
        <dbReference type="Proteomes" id="UP000000391"/>
    </source>
</evidence>
<feature type="transmembrane region" description="Helical" evidence="6">
    <location>
        <begin position="232"/>
        <end position="253"/>
    </location>
</feature>
<dbReference type="STRING" id="644295.Metev_2188"/>
<keyword evidence="5 6" id="KW-0472">Membrane</keyword>
<dbReference type="PANTHER" id="PTHR43723:SF1">
    <property type="entry name" value="COBALT TRANSPORT PROTEIN CBIQ"/>
    <property type="match status" value="1"/>
</dbReference>
<protein>
    <submittedName>
        <fullName evidence="7">Cobalt ABC transporter, inner membrane subunit CbiQ</fullName>
    </submittedName>
</protein>
<feature type="transmembrane region" description="Helical" evidence="6">
    <location>
        <begin position="63"/>
        <end position="86"/>
    </location>
</feature>
<dbReference type="RefSeq" id="WP_013195579.1">
    <property type="nucleotide sequence ID" value="NC_014253.1"/>
</dbReference>
<accession>D7EAL5</accession>
<dbReference type="GO" id="GO:0043190">
    <property type="term" value="C:ATP-binding cassette (ABC) transporter complex"/>
    <property type="evidence" value="ECO:0007669"/>
    <property type="project" value="InterPro"/>
</dbReference>
<dbReference type="EMBL" id="CP002069">
    <property type="protein sequence ID" value="ADI75014.1"/>
    <property type="molecule type" value="Genomic_DNA"/>
</dbReference>
<evidence type="ECO:0000313" key="7">
    <source>
        <dbReference type="EMBL" id="ADI75014.1"/>
    </source>
</evidence>
<keyword evidence="3 6" id="KW-0812">Transmembrane</keyword>
<dbReference type="OrthoDB" id="147966at2157"/>
<dbReference type="Proteomes" id="UP000000391">
    <property type="component" value="Chromosome"/>
</dbReference>
<evidence type="ECO:0000256" key="6">
    <source>
        <dbReference type="SAM" id="Phobius"/>
    </source>
</evidence>
<feature type="transmembrane region" description="Helical" evidence="6">
    <location>
        <begin position="154"/>
        <end position="175"/>
    </location>
</feature>
<dbReference type="GeneID" id="9347849"/>
<evidence type="ECO:0000256" key="1">
    <source>
        <dbReference type="ARBA" id="ARBA00004651"/>
    </source>
</evidence>
<sequence>MTTLLDDYALISPLRYRNNWLKLIIVAFGLLVGVSSTSPVTPLFIALSMSIATVFLGKTPLKLYLKILTAPLGFAFAGAVVIFFFFGSGSEILSFNIFGYPFIANSEGVNMAALVVSRTFSGMCCLFFLAFTTPMVELFAVLKKTRLPESFIELSMLIYRYIFVFLDVAMSIKYAQTIRLGYKDVKSSIYSFSMLVSTLFLRSWEQGEKLYLAMDSRCYNGRMMMFDAKRPVELSEIITASLYFIFILTVFYFTKNISVV</sequence>
<keyword evidence="8" id="KW-1185">Reference proteome</keyword>
<evidence type="ECO:0000256" key="2">
    <source>
        <dbReference type="ARBA" id="ARBA00022475"/>
    </source>
</evidence>
<dbReference type="CDD" id="cd16914">
    <property type="entry name" value="EcfT"/>
    <property type="match status" value="1"/>
</dbReference>
<evidence type="ECO:0000256" key="3">
    <source>
        <dbReference type="ARBA" id="ARBA00022692"/>
    </source>
</evidence>
<name>D7EAL5_METEZ</name>
<evidence type="ECO:0000256" key="4">
    <source>
        <dbReference type="ARBA" id="ARBA00022989"/>
    </source>
</evidence>
<dbReference type="PANTHER" id="PTHR43723">
    <property type="entry name" value="COBALT TRANSPORT PROTEIN CBIQ"/>
    <property type="match status" value="1"/>
</dbReference>
<dbReference type="GO" id="GO:0006824">
    <property type="term" value="P:cobalt ion transport"/>
    <property type="evidence" value="ECO:0007669"/>
    <property type="project" value="InterPro"/>
</dbReference>
<dbReference type="NCBIfam" id="TIGR02454">
    <property type="entry name" value="ECF_T_CbiQ"/>
    <property type="match status" value="1"/>
</dbReference>
<comment type="subcellular location">
    <subcellularLocation>
        <location evidence="1">Cell membrane</location>
        <topology evidence="1">Multi-pass membrane protein</topology>
    </subcellularLocation>
</comment>